<keyword evidence="16" id="KW-1185">Reference proteome</keyword>
<dbReference type="PROSITE" id="PS52016">
    <property type="entry name" value="TONB_DEPENDENT_REC_3"/>
    <property type="match status" value="1"/>
</dbReference>
<feature type="chain" id="PRO_5008659298" evidence="12">
    <location>
        <begin position="22"/>
        <end position="620"/>
    </location>
</feature>
<dbReference type="GO" id="GO:0009279">
    <property type="term" value="C:cell outer membrane"/>
    <property type="evidence" value="ECO:0007669"/>
    <property type="project" value="UniProtKB-SubCell"/>
</dbReference>
<keyword evidence="3 10" id="KW-1134">Transmembrane beta strand</keyword>
<feature type="domain" description="TonB-dependent receptor plug" evidence="14">
    <location>
        <begin position="49"/>
        <end position="154"/>
    </location>
</feature>
<sequence length="620" mass="67064">MKKTVFLAGAVALASTNHAGAQDDNDRGDVTMLDRIVVTTPLRRETTLERSTSSVTVIDARSIERSAAPDLPSLLKAYTGVSIITYGGQGAGANLYLRGMSASQTLVLVNGVRASSVTTGTASLGNIPLDSIERIEIAKGAHSAQYGSDAMGGVVNIITKQGGPCADGRDSSASITTGVSHPWGGTLSGNLRGRNASGVDYSIGGSVIGTRGYDFTTPTAWGHEPDDDGFLLGSINASLSKQFDWGRIYGDALISRSRGQYDASYPDANEVDTTSFVGKLGAEIKHAEDWISTIELSNSVDRSRNFRDGVAGDSRFNSSRYGIFASTQKGFDTGAMSHVLTSGVEAYREQVDSTVKFDVTARTLAAVFSQYSLSYDALTIDSGIRYDHNGQFGGATTYNVGASYEILPDVTLRSSYATGFRAPSFNELYYPGYSNPDLKPEKSKSYEVGLNWRAGADTSLDLAFYQTWLADAIASNPPTYRPFNVAKARITGFEAALDHRFNTEWAGKVTVDVREPLNQDNGKYIPYRDRFKATAEITYSPTEQLDLTARLLYGAARYANAANTVKLPDYVTMDFTALYALDARSQVKFAVENLFDAEYSTVTDYRAPGRTFNLSFTRTF</sequence>
<dbReference type="Proteomes" id="UP000094412">
    <property type="component" value="Unassembled WGS sequence"/>
</dbReference>
<evidence type="ECO:0000256" key="1">
    <source>
        <dbReference type="ARBA" id="ARBA00004571"/>
    </source>
</evidence>
<keyword evidence="7 11" id="KW-0798">TonB box</keyword>
<dbReference type="Gene3D" id="2.40.170.20">
    <property type="entry name" value="TonB-dependent receptor, beta-barrel domain"/>
    <property type="match status" value="1"/>
</dbReference>
<dbReference type="Pfam" id="PF07715">
    <property type="entry name" value="Plug"/>
    <property type="match status" value="1"/>
</dbReference>
<dbReference type="SUPFAM" id="SSF56935">
    <property type="entry name" value="Porins"/>
    <property type="match status" value="1"/>
</dbReference>
<reference evidence="15 16" key="1">
    <citation type="submission" date="2016-08" db="EMBL/GenBank/DDBJ databases">
        <title>Whole genome sequence of Mesorhizobium sp. strain UASWS1009 isolated from industrial sewage.</title>
        <authorList>
            <person name="Crovadore J."/>
            <person name="Calmin G."/>
            <person name="Chablais R."/>
            <person name="Cochard B."/>
            <person name="Lefort F."/>
        </authorList>
    </citation>
    <scope>NUCLEOTIDE SEQUENCE [LARGE SCALE GENOMIC DNA]</scope>
    <source>
        <strain evidence="15 16">UASWS1009</strain>
    </source>
</reference>
<evidence type="ECO:0000256" key="2">
    <source>
        <dbReference type="ARBA" id="ARBA00022448"/>
    </source>
</evidence>
<evidence type="ECO:0000256" key="11">
    <source>
        <dbReference type="RuleBase" id="RU003357"/>
    </source>
</evidence>
<dbReference type="EMBL" id="MDEO01000036">
    <property type="protein sequence ID" value="OCX12482.1"/>
    <property type="molecule type" value="Genomic_DNA"/>
</dbReference>
<dbReference type="InterPro" id="IPR039426">
    <property type="entry name" value="TonB-dep_rcpt-like"/>
</dbReference>
<keyword evidence="2 10" id="KW-0813">Transport</keyword>
<evidence type="ECO:0000256" key="8">
    <source>
        <dbReference type="ARBA" id="ARBA00023136"/>
    </source>
</evidence>
<dbReference type="Gene3D" id="2.170.130.10">
    <property type="entry name" value="TonB-dependent receptor, plug domain"/>
    <property type="match status" value="1"/>
</dbReference>
<dbReference type="STRING" id="1566387.QV13_22980"/>
<evidence type="ECO:0000256" key="5">
    <source>
        <dbReference type="ARBA" id="ARBA00022729"/>
    </source>
</evidence>
<comment type="similarity">
    <text evidence="10 11">Belongs to the TonB-dependent receptor family.</text>
</comment>
<dbReference type="AlphaFoldDB" id="A0A1C2DCK6"/>
<dbReference type="InterPro" id="IPR000531">
    <property type="entry name" value="Beta-barrel_TonB"/>
</dbReference>
<evidence type="ECO:0000256" key="4">
    <source>
        <dbReference type="ARBA" id="ARBA00022692"/>
    </source>
</evidence>
<organism evidence="15 16">
    <name type="scientific">Mesorhizobium hungaricum</name>
    <dbReference type="NCBI Taxonomy" id="1566387"/>
    <lineage>
        <taxon>Bacteria</taxon>
        <taxon>Pseudomonadati</taxon>
        <taxon>Pseudomonadota</taxon>
        <taxon>Alphaproteobacteria</taxon>
        <taxon>Hyphomicrobiales</taxon>
        <taxon>Phyllobacteriaceae</taxon>
        <taxon>Mesorhizobium</taxon>
    </lineage>
</organism>
<dbReference type="InterPro" id="IPR012910">
    <property type="entry name" value="Plug_dom"/>
</dbReference>
<dbReference type="GO" id="GO:0015889">
    <property type="term" value="P:cobalamin transport"/>
    <property type="evidence" value="ECO:0007669"/>
    <property type="project" value="TreeGrafter"/>
</dbReference>
<name>A0A1C2DCK6_9HYPH</name>
<comment type="caution">
    <text evidence="15">The sequence shown here is derived from an EMBL/GenBank/DDBJ whole genome shotgun (WGS) entry which is preliminary data.</text>
</comment>
<proteinExistence type="inferred from homology"/>
<evidence type="ECO:0000259" key="13">
    <source>
        <dbReference type="Pfam" id="PF00593"/>
    </source>
</evidence>
<dbReference type="RefSeq" id="WP_051504796.1">
    <property type="nucleotide sequence ID" value="NZ_MDEO01000036.1"/>
</dbReference>
<dbReference type="InterPro" id="IPR037066">
    <property type="entry name" value="Plug_dom_sf"/>
</dbReference>
<dbReference type="Pfam" id="PF00593">
    <property type="entry name" value="TonB_dep_Rec_b-barrel"/>
    <property type="match status" value="1"/>
</dbReference>
<evidence type="ECO:0000313" key="16">
    <source>
        <dbReference type="Proteomes" id="UP000094412"/>
    </source>
</evidence>
<dbReference type="PANTHER" id="PTHR30069">
    <property type="entry name" value="TONB-DEPENDENT OUTER MEMBRANE RECEPTOR"/>
    <property type="match status" value="1"/>
</dbReference>
<dbReference type="PANTHER" id="PTHR30069:SF53">
    <property type="entry name" value="COLICIN I RECEPTOR-RELATED"/>
    <property type="match status" value="1"/>
</dbReference>
<dbReference type="InterPro" id="IPR036942">
    <property type="entry name" value="Beta-barrel_TonB_sf"/>
</dbReference>
<keyword evidence="15" id="KW-0675">Receptor</keyword>
<keyword evidence="6" id="KW-0406">Ion transport</keyword>
<feature type="signal peptide" evidence="12">
    <location>
        <begin position="1"/>
        <end position="21"/>
    </location>
</feature>
<evidence type="ECO:0000256" key="12">
    <source>
        <dbReference type="SAM" id="SignalP"/>
    </source>
</evidence>
<evidence type="ECO:0000256" key="7">
    <source>
        <dbReference type="ARBA" id="ARBA00023077"/>
    </source>
</evidence>
<evidence type="ECO:0000256" key="6">
    <source>
        <dbReference type="ARBA" id="ARBA00023065"/>
    </source>
</evidence>
<accession>A0A1C2DCK6</accession>
<evidence type="ECO:0000313" key="15">
    <source>
        <dbReference type="EMBL" id="OCX12482.1"/>
    </source>
</evidence>
<keyword evidence="9 10" id="KW-0998">Cell outer membrane</keyword>
<evidence type="ECO:0000256" key="3">
    <source>
        <dbReference type="ARBA" id="ARBA00022452"/>
    </source>
</evidence>
<keyword evidence="4 10" id="KW-0812">Transmembrane</keyword>
<dbReference type="CDD" id="cd01347">
    <property type="entry name" value="ligand_gated_channel"/>
    <property type="match status" value="1"/>
</dbReference>
<gene>
    <name evidence="15" type="ORF">QV13_22980</name>
</gene>
<keyword evidence="8 10" id="KW-0472">Membrane</keyword>
<dbReference type="GO" id="GO:0006811">
    <property type="term" value="P:monoatomic ion transport"/>
    <property type="evidence" value="ECO:0007669"/>
    <property type="project" value="UniProtKB-KW"/>
</dbReference>
<evidence type="ECO:0000256" key="10">
    <source>
        <dbReference type="PROSITE-ProRule" id="PRU01360"/>
    </source>
</evidence>
<evidence type="ECO:0000259" key="14">
    <source>
        <dbReference type="Pfam" id="PF07715"/>
    </source>
</evidence>
<feature type="domain" description="TonB-dependent receptor-like beta-barrel" evidence="13">
    <location>
        <begin position="213"/>
        <end position="594"/>
    </location>
</feature>
<protein>
    <submittedName>
        <fullName evidence="15">TonB-dependent receptor</fullName>
    </submittedName>
</protein>
<evidence type="ECO:0000256" key="9">
    <source>
        <dbReference type="ARBA" id="ARBA00023237"/>
    </source>
</evidence>
<keyword evidence="5 12" id="KW-0732">Signal</keyword>
<comment type="subcellular location">
    <subcellularLocation>
        <location evidence="1 10">Cell outer membrane</location>
        <topology evidence="1 10">Multi-pass membrane protein</topology>
    </subcellularLocation>
</comment>